<dbReference type="InterPro" id="IPR024079">
    <property type="entry name" value="MetalloPept_cat_dom_sf"/>
</dbReference>
<name>A0A518AYY8_9BACT</name>
<accession>A0A518AYY8</accession>
<sequence>MTLRNGLYSGSANGWKASLRIDLKRFPSPYEQLNRVSADLFELESGGPWFKYGIRWAPQLDVSDEKVEGKFFLYEDGETKSDRFVHCVVQSDIEGADARLTVRFLSMNQDVIRTLEVPLLHVSNCPRILHLEIDTVKGTRSPGEVSWKRTTHDLKSALERAGIDVKWGGDWVEYEDLSDETWSEAELNKVMKDRSEQLVNARDWRLYLFVAKRFRDPRTTGIMFDVFGRQRQGCALFEETRRSFSRPAEFPRDYLRTAMHEIGHAFNLRHSFDSKKKLGLKLLSSSYMNYPDRHAHGSTAYWKDFDWDFDDEEMDFIRHGQFDRVVMGGASYSGHGQDNVALRSERESENDSLRLEIRLSPKERSRRFEFGEPIYIEAKLANRSNQPKVVEDTLAPEHLSTIYLVEKPDGTLYRHTPRQVRCGHDRELTLIPEANAVIYESVCLSVDYRGQQFLVPGNYTIQAIHEGHGRRLVSNALRIYVGFPDAVHEELVEPFFESDVIESLDLWGSPVASEKLAHLLGDAIPRCQHHGRRPRLISEHAWQLLRLQHTGYKTIEVHDRLPRLQKVNVSAPECVPGIVRETLLLNDTGSRMKDSKDDSKGRIAHVPNLVYGWLGKHLVESLFDTTRAICKARSSMLRYLKERGLPETKQQDYFTREDPDKTVS</sequence>
<gene>
    <name evidence="1" type="ORF">Pan216_07800</name>
</gene>
<dbReference type="Gene3D" id="3.40.390.10">
    <property type="entry name" value="Collagenase (Catalytic Domain)"/>
    <property type="match status" value="1"/>
</dbReference>
<organism evidence="1 2">
    <name type="scientific">Kolteria novifilia</name>
    <dbReference type="NCBI Taxonomy" id="2527975"/>
    <lineage>
        <taxon>Bacteria</taxon>
        <taxon>Pseudomonadati</taxon>
        <taxon>Planctomycetota</taxon>
        <taxon>Planctomycetia</taxon>
        <taxon>Kolteriales</taxon>
        <taxon>Kolteriaceae</taxon>
        <taxon>Kolteria</taxon>
    </lineage>
</organism>
<dbReference type="RefSeq" id="WP_145255022.1">
    <property type="nucleotide sequence ID" value="NZ_CP036279.1"/>
</dbReference>
<dbReference type="KEGG" id="knv:Pan216_07800"/>
<proteinExistence type="predicted"/>
<reference evidence="1 2" key="1">
    <citation type="submission" date="2019-02" db="EMBL/GenBank/DDBJ databases">
        <title>Deep-cultivation of Planctomycetes and their phenomic and genomic characterization uncovers novel biology.</title>
        <authorList>
            <person name="Wiegand S."/>
            <person name="Jogler M."/>
            <person name="Boedeker C."/>
            <person name="Pinto D."/>
            <person name="Vollmers J."/>
            <person name="Rivas-Marin E."/>
            <person name="Kohn T."/>
            <person name="Peeters S.H."/>
            <person name="Heuer A."/>
            <person name="Rast P."/>
            <person name="Oberbeckmann S."/>
            <person name="Bunk B."/>
            <person name="Jeske O."/>
            <person name="Meyerdierks A."/>
            <person name="Storesund J.E."/>
            <person name="Kallscheuer N."/>
            <person name="Luecker S."/>
            <person name="Lage O.M."/>
            <person name="Pohl T."/>
            <person name="Merkel B.J."/>
            <person name="Hornburger P."/>
            <person name="Mueller R.-W."/>
            <person name="Bruemmer F."/>
            <person name="Labrenz M."/>
            <person name="Spormann A.M."/>
            <person name="Op den Camp H."/>
            <person name="Overmann J."/>
            <person name="Amann R."/>
            <person name="Jetten M.S.M."/>
            <person name="Mascher T."/>
            <person name="Medema M.H."/>
            <person name="Devos D.P."/>
            <person name="Kaster A.-K."/>
            <person name="Ovreas L."/>
            <person name="Rohde M."/>
            <person name="Galperin M.Y."/>
            <person name="Jogler C."/>
        </authorList>
    </citation>
    <scope>NUCLEOTIDE SEQUENCE [LARGE SCALE GENOMIC DNA]</scope>
    <source>
        <strain evidence="1 2">Pan216</strain>
    </source>
</reference>
<dbReference type="SUPFAM" id="SSF55486">
    <property type="entry name" value="Metalloproteases ('zincins'), catalytic domain"/>
    <property type="match status" value="1"/>
</dbReference>
<dbReference type="OrthoDB" id="827535at2"/>
<dbReference type="EMBL" id="CP036279">
    <property type="protein sequence ID" value="QDU59945.1"/>
    <property type="molecule type" value="Genomic_DNA"/>
</dbReference>
<evidence type="ECO:0000313" key="1">
    <source>
        <dbReference type="EMBL" id="QDU59945.1"/>
    </source>
</evidence>
<evidence type="ECO:0000313" key="2">
    <source>
        <dbReference type="Proteomes" id="UP000317093"/>
    </source>
</evidence>
<protein>
    <submittedName>
        <fullName evidence="1">Uncharacterized protein</fullName>
    </submittedName>
</protein>
<dbReference type="GO" id="GO:0008237">
    <property type="term" value="F:metallopeptidase activity"/>
    <property type="evidence" value="ECO:0007669"/>
    <property type="project" value="InterPro"/>
</dbReference>
<keyword evidence="2" id="KW-1185">Reference proteome</keyword>
<dbReference type="Proteomes" id="UP000317093">
    <property type="component" value="Chromosome"/>
</dbReference>
<dbReference type="AlphaFoldDB" id="A0A518AYY8"/>